<reference evidence="2 3" key="1">
    <citation type="submission" date="2020-08" db="EMBL/GenBank/DDBJ databases">
        <title>Sequencing the genomes of 1000 actinobacteria strains.</title>
        <authorList>
            <person name="Klenk H.-P."/>
        </authorList>
    </citation>
    <scope>NUCLEOTIDE SEQUENCE [LARGE SCALE GENOMIC DNA]</scope>
    <source>
        <strain evidence="2 3">DSM 28967</strain>
    </source>
</reference>
<accession>A0A7W9JE41</accession>
<dbReference type="AlphaFoldDB" id="A0A7W9JE41"/>
<sequence>MAKISVVNFQSLDGVVQSVLSADEDREGGFAHGGWVSAGMDEAVAEFMQGATLAAGGLLLGRKTYETFAATWAPADQSEPAVAAMNRIPKYVASRTLTSGSWNNTVVLGPDLVSAVREIPEELVVFGSAELLRTLLAHGVVDELHLLTFPLVLGSGKKMFGELSSPLPLQLEVSRTTPSGVTISSYSVG</sequence>
<dbReference type="Pfam" id="PF01872">
    <property type="entry name" value="RibD_C"/>
    <property type="match status" value="1"/>
</dbReference>
<comment type="caution">
    <text evidence="2">The sequence shown here is derived from an EMBL/GenBank/DDBJ whole genome shotgun (WGS) entry which is preliminary data.</text>
</comment>
<dbReference type="GO" id="GO:0009231">
    <property type="term" value="P:riboflavin biosynthetic process"/>
    <property type="evidence" value="ECO:0007669"/>
    <property type="project" value="InterPro"/>
</dbReference>
<protein>
    <submittedName>
        <fullName evidence="2">Dihydrofolate reductase</fullName>
    </submittedName>
</protein>
<proteinExistence type="predicted"/>
<evidence type="ECO:0000259" key="1">
    <source>
        <dbReference type="Pfam" id="PF01872"/>
    </source>
</evidence>
<dbReference type="Gene3D" id="3.40.430.10">
    <property type="entry name" value="Dihydrofolate Reductase, subunit A"/>
    <property type="match status" value="1"/>
</dbReference>
<dbReference type="Proteomes" id="UP000549971">
    <property type="component" value="Unassembled WGS sequence"/>
</dbReference>
<dbReference type="InterPro" id="IPR024072">
    <property type="entry name" value="DHFR-like_dom_sf"/>
</dbReference>
<dbReference type="EMBL" id="JACHMY010000001">
    <property type="protein sequence ID" value="MBB5840471.1"/>
    <property type="molecule type" value="Genomic_DNA"/>
</dbReference>
<evidence type="ECO:0000313" key="2">
    <source>
        <dbReference type="EMBL" id="MBB5840471.1"/>
    </source>
</evidence>
<name>A0A7W9JE41_9ACTN</name>
<dbReference type="SUPFAM" id="SSF53597">
    <property type="entry name" value="Dihydrofolate reductase-like"/>
    <property type="match status" value="1"/>
</dbReference>
<dbReference type="InterPro" id="IPR002734">
    <property type="entry name" value="RibDG_C"/>
</dbReference>
<gene>
    <name evidence="2" type="ORF">HDA39_007205</name>
</gene>
<keyword evidence="3" id="KW-1185">Reference proteome</keyword>
<dbReference type="GO" id="GO:0008703">
    <property type="term" value="F:5-amino-6-(5-phosphoribosylamino)uracil reductase activity"/>
    <property type="evidence" value="ECO:0007669"/>
    <property type="project" value="InterPro"/>
</dbReference>
<evidence type="ECO:0000313" key="3">
    <source>
        <dbReference type="Proteomes" id="UP000549971"/>
    </source>
</evidence>
<organism evidence="2 3">
    <name type="scientific">Kribbella italica</name>
    <dbReference type="NCBI Taxonomy" id="1540520"/>
    <lineage>
        <taxon>Bacteria</taxon>
        <taxon>Bacillati</taxon>
        <taxon>Actinomycetota</taxon>
        <taxon>Actinomycetes</taxon>
        <taxon>Propionibacteriales</taxon>
        <taxon>Kribbellaceae</taxon>
        <taxon>Kribbella</taxon>
    </lineage>
</organism>
<dbReference type="RefSeq" id="WP_184802855.1">
    <property type="nucleotide sequence ID" value="NZ_JACHMY010000001.1"/>
</dbReference>
<feature type="domain" description="Bacterial bifunctional deaminase-reductase C-terminal" evidence="1">
    <location>
        <begin position="4"/>
        <end position="182"/>
    </location>
</feature>